<evidence type="ECO:0000256" key="5">
    <source>
        <dbReference type="ARBA" id="ARBA00022840"/>
    </source>
</evidence>
<evidence type="ECO:0000313" key="11">
    <source>
        <dbReference type="Proteomes" id="UP000031620"/>
    </source>
</evidence>
<evidence type="ECO:0000259" key="9">
    <source>
        <dbReference type="PROSITE" id="PS50975"/>
    </source>
</evidence>
<feature type="domain" description="ATP-grasp" evidence="9">
    <location>
        <begin position="115"/>
        <end position="299"/>
    </location>
</feature>
<dbReference type="InterPro" id="IPR011761">
    <property type="entry name" value="ATP-grasp"/>
</dbReference>
<dbReference type="InterPro" id="IPR003135">
    <property type="entry name" value="ATP-grasp_carboxylate-amine"/>
</dbReference>
<reference evidence="10 11" key="1">
    <citation type="submission" date="2014-11" db="EMBL/GenBank/DDBJ databases">
        <title>Complete genome sequence and analysis of Lactobacillus hokkaidonensis LOOC260T.</title>
        <authorList>
            <person name="Tanizawa Y."/>
            <person name="Tohno M."/>
            <person name="Kaminuma E."/>
            <person name="Nakamura Y."/>
            <person name="Arita M."/>
        </authorList>
    </citation>
    <scope>NUCLEOTIDE SEQUENCE [LARGE SCALE GENOMIC DNA]</scope>
    <source>
        <strain evidence="10 11">LOOC260</strain>
    </source>
</reference>
<dbReference type="SUPFAM" id="SSF52440">
    <property type="entry name" value="PreATP-grasp domain"/>
    <property type="match status" value="1"/>
</dbReference>
<comment type="pathway">
    <text evidence="7">Purine metabolism.</text>
</comment>
<dbReference type="Gene3D" id="3.40.50.20">
    <property type="match status" value="1"/>
</dbReference>
<comment type="cofactor">
    <cofactor evidence="1">
        <name>Mn(2+)</name>
        <dbReference type="ChEBI" id="CHEBI:29035"/>
    </cofactor>
</comment>
<keyword evidence="3 8" id="KW-0547">Nucleotide-binding</keyword>
<dbReference type="Pfam" id="PF02222">
    <property type="entry name" value="ATP-grasp"/>
    <property type="match status" value="1"/>
</dbReference>
<dbReference type="PANTHER" id="PTHR11609">
    <property type="entry name" value="PURINE BIOSYNTHESIS PROTEIN 6/7, PUR6/7"/>
    <property type="match status" value="1"/>
</dbReference>
<dbReference type="Gene3D" id="3.30.1490.20">
    <property type="entry name" value="ATP-grasp fold, A domain"/>
    <property type="match status" value="1"/>
</dbReference>
<dbReference type="AlphaFoldDB" id="A0A0A1GWH0"/>
<evidence type="ECO:0000256" key="3">
    <source>
        <dbReference type="ARBA" id="ARBA00022741"/>
    </source>
</evidence>
<dbReference type="SUPFAM" id="SSF56059">
    <property type="entry name" value="Glutathione synthetase ATP-binding domain-like"/>
    <property type="match status" value="1"/>
</dbReference>
<protein>
    <submittedName>
        <fullName evidence="10">Phosphoribosylaminoimidazole carboxylase ATPase subunit</fullName>
    </submittedName>
</protein>
<keyword evidence="5 8" id="KW-0067">ATP-binding</keyword>
<dbReference type="GO" id="GO:0046872">
    <property type="term" value="F:metal ion binding"/>
    <property type="evidence" value="ECO:0007669"/>
    <property type="project" value="InterPro"/>
</dbReference>
<comment type="cofactor">
    <cofactor evidence="2">
        <name>Mg(2+)</name>
        <dbReference type="ChEBI" id="CHEBI:18420"/>
    </cofactor>
</comment>
<dbReference type="PROSITE" id="PS50975">
    <property type="entry name" value="ATP_GRASP"/>
    <property type="match status" value="1"/>
</dbReference>
<dbReference type="PANTHER" id="PTHR11609:SF5">
    <property type="entry name" value="PHOSPHORIBOSYLAMINOIMIDAZOLE CARBOXYLASE"/>
    <property type="match status" value="1"/>
</dbReference>
<dbReference type="InterPro" id="IPR013815">
    <property type="entry name" value="ATP_grasp_subdomain_1"/>
</dbReference>
<evidence type="ECO:0000256" key="2">
    <source>
        <dbReference type="ARBA" id="ARBA00001946"/>
    </source>
</evidence>
<dbReference type="Pfam" id="PF22660">
    <property type="entry name" value="RS_preATP-grasp-like"/>
    <property type="match status" value="1"/>
</dbReference>
<proteinExistence type="predicted"/>
<evidence type="ECO:0000313" key="10">
    <source>
        <dbReference type="EMBL" id="BAP85173.1"/>
    </source>
</evidence>
<accession>A0A0A1GWH0</accession>
<dbReference type="STRING" id="1291742.LOOC260_106160"/>
<dbReference type="Gene3D" id="3.30.470.20">
    <property type="entry name" value="ATP-grasp fold, B domain"/>
    <property type="match status" value="1"/>
</dbReference>
<dbReference type="HOGENOM" id="CLU_011534_0_1_9"/>
<gene>
    <name evidence="10" type="ORF">LOOC260_106160</name>
</gene>
<keyword evidence="4" id="KW-0658">Purine biosynthesis</keyword>
<organism evidence="10 11">
    <name type="scientific">Paucilactobacillus hokkaidonensis JCM 18461</name>
    <dbReference type="NCBI Taxonomy" id="1291742"/>
    <lineage>
        <taxon>Bacteria</taxon>
        <taxon>Bacillati</taxon>
        <taxon>Bacillota</taxon>
        <taxon>Bacilli</taxon>
        <taxon>Lactobacillales</taxon>
        <taxon>Lactobacillaceae</taxon>
        <taxon>Paucilactobacillus</taxon>
    </lineage>
</organism>
<dbReference type="GO" id="GO:0005524">
    <property type="term" value="F:ATP binding"/>
    <property type="evidence" value="ECO:0007669"/>
    <property type="project" value="UniProtKB-UniRule"/>
</dbReference>
<evidence type="ECO:0000256" key="4">
    <source>
        <dbReference type="ARBA" id="ARBA00022755"/>
    </source>
</evidence>
<keyword evidence="6" id="KW-0464">Manganese</keyword>
<dbReference type="GO" id="GO:0006164">
    <property type="term" value="P:purine nucleotide biosynthetic process"/>
    <property type="evidence" value="ECO:0007669"/>
    <property type="project" value="UniProtKB-KW"/>
</dbReference>
<dbReference type="InterPro" id="IPR054350">
    <property type="entry name" value="PurT/PurK_preATP-grasp"/>
</dbReference>
<evidence type="ECO:0000256" key="8">
    <source>
        <dbReference type="PROSITE-ProRule" id="PRU00409"/>
    </source>
</evidence>
<dbReference type="Proteomes" id="UP000031620">
    <property type="component" value="Chromosome"/>
</dbReference>
<dbReference type="EMBL" id="AP014680">
    <property type="protein sequence ID" value="BAP85173.1"/>
    <property type="molecule type" value="Genomic_DNA"/>
</dbReference>
<evidence type="ECO:0000256" key="7">
    <source>
        <dbReference type="ARBA" id="ARBA00025704"/>
    </source>
</evidence>
<dbReference type="RefSeq" id="WP_041092927.1">
    <property type="nucleotide sequence ID" value="NZ_AP014680.1"/>
</dbReference>
<sequence length="385" mass="43082">MSAQNNHILYPGKTLGIIGNGFIATRLTQDAQRSGFKVGVYGSQASDAAMKQADFETVGALSDRAKLKEFSQECDAVTYVGANVDAQVIEYISQYTWVPQGKETLEVIQDRLLERAFFDQINVNIAPYVTVIGLDDLYQSIDSIGYPAVLKPIQRGLGERSMIINKQSDITKAADFLETGTYVLESYIPHDHEFSLMVAKGQQDTQVFPLMELKLKQEQLIEAAAPAKINEDVLAEIMRIGTAVAQQLTYVGVLEIGFYLTKTGTLYVKGVTPGLTTQGNVFDKVSDVSQYEEHLRAIIGIPLQPIKPLQPSIMMMIQKDQMDDIQTQWLLKDNWRFTFYQQTPDSQSTIAGHVLVAGDELDKLQLQVDNTEVWNKRTRTNNKEE</sequence>
<evidence type="ECO:0000256" key="1">
    <source>
        <dbReference type="ARBA" id="ARBA00001936"/>
    </source>
</evidence>
<dbReference type="GO" id="GO:0005829">
    <property type="term" value="C:cytosol"/>
    <property type="evidence" value="ECO:0007669"/>
    <property type="project" value="TreeGrafter"/>
</dbReference>
<evidence type="ECO:0000256" key="6">
    <source>
        <dbReference type="ARBA" id="ARBA00023211"/>
    </source>
</evidence>
<dbReference type="InterPro" id="IPR016185">
    <property type="entry name" value="PreATP-grasp_dom_sf"/>
</dbReference>
<dbReference type="KEGG" id="lho:LOOC260_106160"/>
<name>A0A0A1GWH0_9LACO</name>